<dbReference type="STRING" id="337451.A0A443NVL3"/>
<protein>
    <submittedName>
        <fullName evidence="2">Transmembrane protein</fullName>
    </submittedName>
</protein>
<feature type="transmembrane region" description="Helical" evidence="1">
    <location>
        <begin position="112"/>
        <end position="137"/>
    </location>
</feature>
<feature type="transmembrane region" description="Helical" evidence="1">
    <location>
        <begin position="499"/>
        <end position="522"/>
    </location>
</feature>
<evidence type="ECO:0000313" key="3">
    <source>
        <dbReference type="Proteomes" id="UP000283530"/>
    </source>
</evidence>
<keyword evidence="3" id="KW-1185">Reference proteome</keyword>
<dbReference type="AlphaFoldDB" id="A0A443NVL3"/>
<name>A0A443NVL3_9MAGN</name>
<keyword evidence="1" id="KW-1133">Transmembrane helix</keyword>
<dbReference type="EMBL" id="QPKB01000004">
    <property type="protein sequence ID" value="RWR82551.1"/>
    <property type="molecule type" value="Genomic_DNA"/>
</dbReference>
<proteinExistence type="predicted"/>
<reference evidence="2 3" key="1">
    <citation type="journal article" date="2019" name="Nat. Plants">
        <title>Stout camphor tree genome fills gaps in understanding of flowering plant genome evolution.</title>
        <authorList>
            <person name="Chaw S.M."/>
            <person name="Liu Y.C."/>
            <person name="Wu Y.W."/>
            <person name="Wang H.Y."/>
            <person name="Lin C.I."/>
            <person name="Wu C.S."/>
            <person name="Ke H.M."/>
            <person name="Chang L.Y."/>
            <person name="Hsu C.Y."/>
            <person name="Yang H.T."/>
            <person name="Sudianto E."/>
            <person name="Hsu M.H."/>
            <person name="Wu K.P."/>
            <person name="Wang L.N."/>
            <person name="Leebens-Mack J.H."/>
            <person name="Tsai I.J."/>
        </authorList>
    </citation>
    <scope>NUCLEOTIDE SEQUENCE [LARGE SCALE GENOMIC DNA]</scope>
    <source>
        <strain evidence="3">cv. Chaw 1501</strain>
        <tissue evidence="2">Young leaves</tissue>
    </source>
</reference>
<accession>A0A443NVL3</accession>
<dbReference type="PANTHER" id="PTHR31414">
    <property type="entry name" value="TRANSMEMBRANE PROTEIN DDB_G0292058"/>
    <property type="match status" value="1"/>
</dbReference>
<evidence type="ECO:0000256" key="1">
    <source>
        <dbReference type="SAM" id="Phobius"/>
    </source>
</evidence>
<dbReference type="OrthoDB" id="1937321at2759"/>
<dbReference type="PANTHER" id="PTHR31414:SF15">
    <property type="entry name" value="PLASMA MEMBRANE FUSION PROTEIN"/>
    <property type="match status" value="1"/>
</dbReference>
<evidence type="ECO:0000313" key="2">
    <source>
        <dbReference type="EMBL" id="RWR82551.1"/>
    </source>
</evidence>
<feature type="transmembrane region" description="Helical" evidence="1">
    <location>
        <begin position="149"/>
        <end position="171"/>
    </location>
</feature>
<comment type="caution">
    <text evidence="2">The sequence shown here is derived from an EMBL/GenBank/DDBJ whole genome shotgun (WGS) entry which is preliminary data.</text>
</comment>
<keyword evidence="1 2" id="KW-0812">Transmembrane</keyword>
<sequence>MLFCRSQAFVLLPTTLFFFFTFCSSFGASSYLKFLHSIPISGGFEEGLVSWRRSVLGEGASPSGAVNNTPLILAKERTHRKDPLDDYKRYNGGWNISNRDYWASVGFTAVPLFVIALIWFVGFGLALLLICCCYCCCSRRKYGYSRTAYALSLIFLIFFTIAAIIGCIVLYNGQGKFHGSTGDTLDYVVKQANLTVDNLKGFSKDLAAAKNIGVVQVFMPAKVQARIDHIEKRLNGSANDLAARTEDNSKKIQDLLDSVRIYLIIVAAVMLLLAFLGFLFSVVGLQVLVYFLVLVGWFLVAGTFILCGVFLLLHNVVADTCVAMEEWVQNPHAHTALDDILPCVDFATANESLYQSKEVTFQLVNMVNQVIANVSNNNFPPNVQPFYYNQSGPQMPLLCNPFTSNLTARQCVTGEVDFNSSTQVWRNYVCQVSSSGICTTTGRVTPSIYTQMTGTANLSYSIYHYSPFLVQLEDCTFVRDTFSYISKRDCPGLQRYSKWIYIGLVMVSAAVMLSLIFWVIYARERRHRKNTKQFIQRSSQEHYQDKGP</sequence>
<organism evidence="2 3">
    <name type="scientific">Cinnamomum micranthum f. kanehirae</name>
    <dbReference type="NCBI Taxonomy" id="337451"/>
    <lineage>
        <taxon>Eukaryota</taxon>
        <taxon>Viridiplantae</taxon>
        <taxon>Streptophyta</taxon>
        <taxon>Embryophyta</taxon>
        <taxon>Tracheophyta</taxon>
        <taxon>Spermatophyta</taxon>
        <taxon>Magnoliopsida</taxon>
        <taxon>Magnoliidae</taxon>
        <taxon>Laurales</taxon>
        <taxon>Lauraceae</taxon>
        <taxon>Cinnamomum</taxon>
    </lineage>
</organism>
<dbReference type="Proteomes" id="UP000283530">
    <property type="component" value="Unassembled WGS sequence"/>
</dbReference>
<dbReference type="GO" id="GO:0005886">
    <property type="term" value="C:plasma membrane"/>
    <property type="evidence" value="ECO:0007669"/>
    <property type="project" value="TreeGrafter"/>
</dbReference>
<feature type="transmembrane region" description="Helical" evidence="1">
    <location>
        <begin position="287"/>
        <end position="313"/>
    </location>
</feature>
<keyword evidence="1" id="KW-0472">Membrane</keyword>
<dbReference type="InterPro" id="IPR040283">
    <property type="entry name" value="DDB_G0292058-like"/>
</dbReference>
<feature type="transmembrane region" description="Helical" evidence="1">
    <location>
        <begin position="259"/>
        <end position="280"/>
    </location>
</feature>
<dbReference type="GO" id="GO:0009506">
    <property type="term" value="C:plasmodesma"/>
    <property type="evidence" value="ECO:0007669"/>
    <property type="project" value="TreeGrafter"/>
</dbReference>
<gene>
    <name evidence="2" type="ORF">CKAN_01127300</name>
</gene>